<evidence type="ECO:0000313" key="3">
    <source>
        <dbReference type="Proteomes" id="UP000799436"/>
    </source>
</evidence>
<accession>A0A6G1L7G7</accession>
<keyword evidence="1" id="KW-0732">Signal</keyword>
<organism evidence="2 3">
    <name type="scientific">Teratosphaeria nubilosa</name>
    <dbReference type="NCBI Taxonomy" id="161662"/>
    <lineage>
        <taxon>Eukaryota</taxon>
        <taxon>Fungi</taxon>
        <taxon>Dikarya</taxon>
        <taxon>Ascomycota</taxon>
        <taxon>Pezizomycotina</taxon>
        <taxon>Dothideomycetes</taxon>
        <taxon>Dothideomycetidae</taxon>
        <taxon>Mycosphaerellales</taxon>
        <taxon>Teratosphaeriaceae</taxon>
        <taxon>Teratosphaeria</taxon>
    </lineage>
</organism>
<gene>
    <name evidence="2" type="ORF">EJ03DRAFT_111594</name>
</gene>
<protein>
    <submittedName>
        <fullName evidence="2">Uncharacterized protein</fullName>
    </submittedName>
</protein>
<name>A0A6G1L7G7_9PEZI</name>
<keyword evidence="3" id="KW-1185">Reference proteome</keyword>
<reference evidence="2" key="1">
    <citation type="journal article" date="2020" name="Stud. Mycol.">
        <title>101 Dothideomycetes genomes: a test case for predicting lifestyles and emergence of pathogens.</title>
        <authorList>
            <person name="Haridas S."/>
            <person name="Albert R."/>
            <person name="Binder M."/>
            <person name="Bloem J."/>
            <person name="Labutti K."/>
            <person name="Salamov A."/>
            <person name="Andreopoulos B."/>
            <person name="Baker S."/>
            <person name="Barry K."/>
            <person name="Bills G."/>
            <person name="Bluhm B."/>
            <person name="Cannon C."/>
            <person name="Castanera R."/>
            <person name="Culley D."/>
            <person name="Daum C."/>
            <person name="Ezra D."/>
            <person name="Gonzalez J."/>
            <person name="Henrissat B."/>
            <person name="Kuo A."/>
            <person name="Liang C."/>
            <person name="Lipzen A."/>
            <person name="Lutzoni F."/>
            <person name="Magnuson J."/>
            <person name="Mondo S."/>
            <person name="Nolan M."/>
            <person name="Ohm R."/>
            <person name="Pangilinan J."/>
            <person name="Park H.-J."/>
            <person name="Ramirez L."/>
            <person name="Alfaro M."/>
            <person name="Sun H."/>
            <person name="Tritt A."/>
            <person name="Yoshinaga Y."/>
            <person name="Zwiers L.-H."/>
            <person name="Turgeon B."/>
            <person name="Goodwin S."/>
            <person name="Spatafora J."/>
            <person name="Crous P."/>
            <person name="Grigoriev I."/>
        </authorList>
    </citation>
    <scope>NUCLEOTIDE SEQUENCE</scope>
    <source>
        <strain evidence="2">CBS 116005</strain>
    </source>
</reference>
<dbReference type="Proteomes" id="UP000799436">
    <property type="component" value="Unassembled WGS sequence"/>
</dbReference>
<evidence type="ECO:0000256" key="1">
    <source>
        <dbReference type="SAM" id="SignalP"/>
    </source>
</evidence>
<dbReference type="EMBL" id="ML995840">
    <property type="protein sequence ID" value="KAF2768786.1"/>
    <property type="molecule type" value="Genomic_DNA"/>
</dbReference>
<feature type="signal peptide" evidence="1">
    <location>
        <begin position="1"/>
        <end position="21"/>
    </location>
</feature>
<proteinExistence type="predicted"/>
<evidence type="ECO:0000313" key="2">
    <source>
        <dbReference type="EMBL" id="KAF2768786.1"/>
    </source>
</evidence>
<feature type="chain" id="PRO_5026007858" evidence="1">
    <location>
        <begin position="22"/>
        <end position="186"/>
    </location>
</feature>
<dbReference type="AlphaFoldDB" id="A0A6G1L7G7"/>
<sequence length="186" mass="20300">MRHGIVNVLASLTFAVAGSWADDMMPSWVVNWSDFSSEHSISPWRNNHKFAAGGVVDPDIPYTFDGNRLGLQGLVVDMIVAVSEAFTPRQVVRRSWMESARRLIREHRRNSGLSEDDIESDLGGLLILDGQSSLYELTSSVETKTQSAFRSSGMILTGSIGSTVDLPSPAIIGTAGDPRHEQIILS</sequence>